<dbReference type="Pfam" id="PF03630">
    <property type="entry name" value="Fumble"/>
    <property type="match status" value="1"/>
</dbReference>
<dbReference type="AlphaFoldDB" id="A0A146LD90"/>
<keyword evidence="3" id="KW-0173">Coenzyme A biosynthesis</keyword>
<sequence length="233" mass="24908">MRLDGPGDNKNVDLLVGDIYGYNARDLPAMLSSDTVASSFGKFGTQRLTGVSNAVPVDRFADDDNGHITSPVITLRGHTDGINAAFGNITTTVTTTTTTTATATTAISIVNNKKSNINSGEKHSGAGGTMDDGRYLNKNNGKVSGDMSHNCNSSNNAAVTCDRYHASSIDIVRSLLNMIAGNVTQLAYLHGKIHGVTNIFFTGGFVRKNAIMCSLISQYMRYWSSGEVYPHFL</sequence>
<name>A0A146LD90_LYGHE</name>
<organism evidence="4">
    <name type="scientific">Lygus hesperus</name>
    <name type="common">Western plant bug</name>
    <dbReference type="NCBI Taxonomy" id="30085"/>
    <lineage>
        <taxon>Eukaryota</taxon>
        <taxon>Metazoa</taxon>
        <taxon>Ecdysozoa</taxon>
        <taxon>Arthropoda</taxon>
        <taxon>Hexapoda</taxon>
        <taxon>Insecta</taxon>
        <taxon>Pterygota</taxon>
        <taxon>Neoptera</taxon>
        <taxon>Paraneoptera</taxon>
        <taxon>Hemiptera</taxon>
        <taxon>Heteroptera</taxon>
        <taxon>Panheteroptera</taxon>
        <taxon>Cimicomorpha</taxon>
        <taxon>Miridae</taxon>
        <taxon>Mirini</taxon>
        <taxon>Lygus</taxon>
    </lineage>
</organism>
<keyword evidence="4" id="KW-0808">Transferase</keyword>
<gene>
    <name evidence="4" type="primary">Pank4_0</name>
    <name evidence="4" type="ORF">g.19898</name>
</gene>
<accession>A0A146LD90</accession>
<dbReference type="GO" id="GO:0004594">
    <property type="term" value="F:pantothenate kinase activity"/>
    <property type="evidence" value="ECO:0007669"/>
    <property type="project" value="TreeGrafter"/>
</dbReference>
<keyword evidence="4" id="KW-0418">Kinase</keyword>
<dbReference type="InterPro" id="IPR004567">
    <property type="entry name" value="Type_II_PanK"/>
</dbReference>
<keyword evidence="1" id="KW-0547">Nucleotide-binding</keyword>
<dbReference type="PANTHER" id="PTHR12280:SF20">
    <property type="entry name" value="4'-PHOSPHOPANTETHEINE PHOSPHATASE"/>
    <property type="match status" value="1"/>
</dbReference>
<evidence type="ECO:0000313" key="4">
    <source>
        <dbReference type="EMBL" id="JAQ05042.1"/>
    </source>
</evidence>
<dbReference type="EMBL" id="GDHC01013587">
    <property type="protein sequence ID" value="JAQ05042.1"/>
    <property type="molecule type" value="Transcribed_RNA"/>
</dbReference>
<dbReference type="GO" id="GO:0015937">
    <property type="term" value="P:coenzyme A biosynthetic process"/>
    <property type="evidence" value="ECO:0007669"/>
    <property type="project" value="UniProtKB-KW"/>
</dbReference>
<dbReference type="GO" id="GO:0005829">
    <property type="term" value="C:cytosol"/>
    <property type="evidence" value="ECO:0007669"/>
    <property type="project" value="TreeGrafter"/>
</dbReference>
<evidence type="ECO:0000256" key="2">
    <source>
        <dbReference type="ARBA" id="ARBA00022840"/>
    </source>
</evidence>
<dbReference type="GO" id="GO:0005524">
    <property type="term" value="F:ATP binding"/>
    <property type="evidence" value="ECO:0007669"/>
    <property type="project" value="UniProtKB-KW"/>
</dbReference>
<dbReference type="Gene3D" id="3.30.420.40">
    <property type="match status" value="1"/>
</dbReference>
<evidence type="ECO:0000256" key="1">
    <source>
        <dbReference type="ARBA" id="ARBA00022741"/>
    </source>
</evidence>
<reference evidence="4" key="1">
    <citation type="journal article" date="2016" name="Gigascience">
        <title>De novo construction of an expanded transcriptome assembly for the western tarnished plant bug, Lygus hesperus.</title>
        <authorList>
            <person name="Tassone E.E."/>
            <person name="Geib S.M."/>
            <person name="Hall B."/>
            <person name="Fabrick J.A."/>
            <person name="Brent C.S."/>
            <person name="Hull J.J."/>
        </authorList>
    </citation>
    <scope>NUCLEOTIDE SEQUENCE</scope>
</reference>
<dbReference type="GO" id="GO:0005634">
    <property type="term" value="C:nucleus"/>
    <property type="evidence" value="ECO:0007669"/>
    <property type="project" value="TreeGrafter"/>
</dbReference>
<evidence type="ECO:0000256" key="3">
    <source>
        <dbReference type="ARBA" id="ARBA00022993"/>
    </source>
</evidence>
<dbReference type="SUPFAM" id="SSF53067">
    <property type="entry name" value="Actin-like ATPase domain"/>
    <property type="match status" value="1"/>
</dbReference>
<dbReference type="PANTHER" id="PTHR12280">
    <property type="entry name" value="PANTOTHENATE KINASE"/>
    <property type="match status" value="1"/>
</dbReference>
<keyword evidence="2" id="KW-0067">ATP-binding</keyword>
<protein>
    <submittedName>
        <fullName evidence="4">Pantothenate kinase 4</fullName>
    </submittedName>
</protein>
<proteinExistence type="predicted"/>
<dbReference type="InterPro" id="IPR043129">
    <property type="entry name" value="ATPase_NBD"/>
</dbReference>